<organism evidence="1 2">
    <name type="scientific">Suillus luteus UH-Slu-Lm8-n1</name>
    <dbReference type="NCBI Taxonomy" id="930992"/>
    <lineage>
        <taxon>Eukaryota</taxon>
        <taxon>Fungi</taxon>
        <taxon>Dikarya</taxon>
        <taxon>Basidiomycota</taxon>
        <taxon>Agaricomycotina</taxon>
        <taxon>Agaricomycetes</taxon>
        <taxon>Agaricomycetidae</taxon>
        <taxon>Boletales</taxon>
        <taxon>Suillineae</taxon>
        <taxon>Suillaceae</taxon>
        <taxon>Suillus</taxon>
    </lineage>
</organism>
<keyword evidence="2" id="KW-1185">Reference proteome</keyword>
<proteinExistence type="predicted"/>
<reference evidence="1 2" key="1">
    <citation type="submission" date="2014-04" db="EMBL/GenBank/DDBJ databases">
        <authorList>
            <consortium name="DOE Joint Genome Institute"/>
            <person name="Kuo A."/>
            <person name="Ruytinx J."/>
            <person name="Rineau F."/>
            <person name="Colpaert J."/>
            <person name="Kohler A."/>
            <person name="Nagy L.G."/>
            <person name="Floudas D."/>
            <person name="Copeland A."/>
            <person name="Barry K.W."/>
            <person name="Cichocki N."/>
            <person name="Veneault-Fourrey C."/>
            <person name="LaButti K."/>
            <person name="Lindquist E.A."/>
            <person name="Lipzen A."/>
            <person name="Lundell T."/>
            <person name="Morin E."/>
            <person name="Murat C."/>
            <person name="Sun H."/>
            <person name="Tunlid A."/>
            <person name="Henrissat B."/>
            <person name="Grigoriev I.V."/>
            <person name="Hibbett D.S."/>
            <person name="Martin F."/>
            <person name="Nordberg H.P."/>
            <person name="Cantor M.N."/>
            <person name="Hua S.X."/>
        </authorList>
    </citation>
    <scope>NUCLEOTIDE SEQUENCE [LARGE SCALE GENOMIC DNA]</scope>
    <source>
        <strain evidence="1 2">UH-Slu-Lm8-n1</strain>
    </source>
</reference>
<dbReference type="InParanoid" id="A0A0C9ZL68"/>
<dbReference type="AlphaFoldDB" id="A0A0C9ZL68"/>
<reference evidence="2" key="2">
    <citation type="submission" date="2015-01" db="EMBL/GenBank/DDBJ databases">
        <title>Evolutionary Origins and Diversification of the Mycorrhizal Mutualists.</title>
        <authorList>
            <consortium name="DOE Joint Genome Institute"/>
            <consortium name="Mycorrhizal Genomics Consortium"/>
            <person name="Kohler A."/>
            <person name="Kuo A."/>
            <person name="Nagy L.G."/>
            <person name="Floudas D."/>
            <person name="Copeland A."/>
            <person name="Barry K.W."/>
            <person name="Cichocki N."/>
            <person name="Veneault-Fourrey C."/>
            <person name="LaButti K."/>
            <person name="Lindquist E.A."/>
            <person name="Lipzen A."/>
            <person name="Lundell T."/>
            <person name="Morin E."/>
            <person name="Murat C."/>
            <person name="Riley R."/>
            <person name="Ohm R."/>
            <person name="Sun H."/>
            <person name="Tunlid A."/>
            <person name="Henrissat B."/>
            <person name="Grigoriev I.V."/>
            <person name="Hibbett D.S."/>
            <person name="Martin F."/>
        </authorList>
    </citation>
    <scope>NUCLEOTIDE SEQUENCE [LARGE SCALE GENOMIC DNA]</scope>
    <source>
        <strain evidence="2">UH-Slu-Lm8-n1</strain>
    </source>
</reference>
<evidence type="ECO:0000313" key="2">
    <source>
        <dbReference type="Proteomes" id="UP000054485"/>
    </source>
</evidence>
<dbReference type="HOGENOM" id="CLU_2335035_0_0_1"/>
<sequence length="98" mass="11283">MFRLFRNEFTCVPRPQALLHYPHPLIIFFPSRDNAMGPHCPVGAILHCTHRDTRIRTCIPPALRFINVAAAIQSVTVHPLWTSISRFDFSTSNHDYLL</sequence>
<accession>A0A0C9ZL68</accession>
<gene>
    <name evidence="1" type="ORF">CY34DRAFT_404736</name>
</gene>
<name>A0A0C9ZL68_9AGAM</name>
<dbReference type="Proteomes" id="UP000054485">
    <property type="component" value="Unassembled WGS sequence"/>
</dbReference>
<dbReference type="EMBL" id="KN835404">
    <property type="protein sequence ID" value="KIK38240.1"/>
    <property type="molecule type" value="Genomic_DNA"/>
</dbReference>
<evidence type="ECO:0000313" key="1">
    <source>
        <dbReference type="EMBL" id="KIK38240.1"/>
    </source>
</evidence>
<protein>
    <submittedName>
        <fullName evidence="1">Uncharacterized protein</fullName>
    </submittedName>
</protein>